<dbReference type="EMBL" id="JAAALK010000084">
    <property type="protein sequence ID" value="KAG8083623.1"/>
    <property type="molecule type" value="Genomic_DNA"/>
</dbReference>
<organism evidence="2 3">
    <name type="scientific">Zizania palustris</name>
    <name type="common">Northern wild rice</name>
    <dbReference type="NCBI Taxonomy" id="103762"/>
    <lineage>
        <taxon>Eukaryota</taxon>
        <taxon>Viridiplantae</taxon>
        <taxon>Streptophyta</taxon>
        <taxon>Embryophyta</taxon>
        <taxon>Tracheophyta</taxon>
        <taxon>Spermatophyta</taxon>
        <taxon>Magnoliopsida</taxon>
        <taxon>Liliopsida</taxon>
        <taxon>Poales</taxon>
        <taxon>Poaceae</taxon>
        <taxon>BOP clade</taxon>
        <taxon>Oryzoideae</taxon>
        <taxon>Oryzeae</taxon>
        <taxon>Zizaniinae</taxon>
        <taxon>Zizania</taxon>
    </lineage>
</organism>
<keyword evidence="3" id="KW-1185">Reference proteome</keyword>
<protein>
    <submittedName>
        <fullName evidence="2">Uncharacterized protein</fullName>
    </submittedName>
</protein>
<reference evidence="2" key="1">
    <citation type="journal article" date="2021" name="bioRxiv">
        <title>Whole Genome Assembly and Annotation of Northern Wild Rice, Zizania palustris L., Supports a Whole Genome Duplication in the Zizania Genus.</title>
        <authorList>
            <person name="Haas M."/>
            <person name="Kono T."/>
            <person name="Macchietto M."/>
            <person name="Millas R."/>
            <person name="McGilp L."/>
            <person name="Shao M."/>
            <person name="Duquette J."/>
            <person name="Hirsch C.N."/>
            <person name="Kimball J."/>
        </authorList>
    </citation>
    <scope>NUCLEOTIDE SEQUENCE</scope>
    <source>
        <tissue evidence="2">Fresh leaf tissue</tissue>
    </source>
</reference>
<evidence type="ECO:0000313" key="3">
    <source>
        <dbReference type="Proteomes" id="UP000729402"/>
    </source>
</evidence>
<proteinExistence type="predicted"/>
<sequence>MPQSVCWMDPMLLEASQLTTNTIPQAGGTEGPTVEPTEKDSDDLGAKLDDFLASLSMALPQALVPTPPKKLATYFKQQLSPYVVRAIRDLVEAGEGNPAPTAGLNGPPHGQTISQPN</sequence>
<evidence type="ECO:0000256" key="1">
    <source>
        <dbReference type="SAM" id="MobiDB-lite"/>
    </source>
</evidence>
<dbReference type="AlphaFoldDB" id="A0A8J5SYZ1"/>
<name>A0A8J5SYZ1_ZIZPA</name>
<feature type="region of interest" description="Disordered" evidence="1">
    <location>
        <begin position="94"/>
        <end position="117"/>
    </location>
</feature>
<feature type="region of interest" description="Disordered" evidence="1">
    <location>
        <begin position="22"/>
        <end position="44"/>
    </location>
</feature>
<comment type="caution">
    <text evidence="2">The sequence shown here is derived from an EMBL/GenBank/DDBJ whole genome shotgun (WGS) entry which is preliminary data.</text>
</comment>
<dbReference type="Proteomes" id="UP000729402">
    <property type="component" value="Unassembled WGS sequence"/>
</dbReference>
<gene>
    <name evidence="2" type="ORF">GUJ93_ZPchr0016g2566</name>
</gene>
<evidence type="ECO:0000313" key="2">
    <source>
        <dbReference type="EMBL" id="KAG8083623.1"/>
    </source>
</evidence>
<accession>A0A8J5SYZ1</accession>
<reference evidence="2" key="2">
    <citation type="submission" date="2021-02" db="EMBL/GenBank/DDBJ databases">
        <authorList>
            <person name="Kimball J.A."/>
            <person name="Haas M.W."/>
            <person name="Macchietto M."/>
            <person name="Kono T."/>
            <person name="Duquette J."/>
            <person name="Shao M."/>
        </authorList>
    </citation>
    <scope>NUCLEOTIDE SEQUENCE</scope>
    <source>
        <tissue evidence="2">Fresh leaf tissue</tissue>
    </source>
</reference>